<dbReference type="EMBL" id="JACYCF010000004">
    <property type="protein sequence ID" value="KAF8757676.1"/>
    <property type="molecule type" value="Genomic_DNA"/>
</dbReference>
<protein>
    <submittedName>
        <fullName evidence="2">Uncharacterized protein</fullName>
    </submittedName>
</protein>
<organism evidence="2 3">
    <name type="scientific">Rhizoctonia solani</name>
    <dbReference type="NCBI Taxonomy" id="456999"/>
    <lineage>
        <taxon>Eukaryota</taxon>
        <taxon>Fungi</taxon>
        <taxon>Dikarya</taxon>
        <taxon>Basidiomycota</taxon>
        <taxon>Agaricomycotina</taxon>
        <taxon>Agaricomycetes</taxon>
        <taxon>Cantharellales</taxon>
        <taxon>Ceratobasidiaceae</taxon>
        <taxon>Rhizoctonia</taxon>
    </lineage>
</organism>
<dbReference type="AlphaFoldDB" id="A0A8H7IH18"/>
<evidence type="ECO:0000256" key="1">
    <source>
        <dbReference type="SAM" id="MobiDB-lite"/>
    </source>
</evidence>
<gene>
    <name evidence="2" type="ORF">RHS01_03653</name>
</gene>
<accession>A0A8H7IH18</accession>
<reference evidence="2" key="1">
    <citation type="submission" date="2020-09" db="EMBL/GenBank/DDBJ databases">
        <title>Comparative genome analyses of four rice-infecting Rhizoctonia solani isolates reveal extensive enrichment of homogalacturonan modification genes.</title>
        <authorList>
            <person name="Lee D.-Y."/>
            <person name="Jeon J."/>
            <person name="Kim K.-T."/>
            <person name="Cheong K."/>
            <person name="Song H."/>
            <person name="Choi G."/>
            <person name="Ko J."/>
            <person name="Opiyo S.O."/>
            <person name="Zuo S."/>
            <person name="Madhav S."/>
            <person name="Lee Y.-H."/>
            <person name="Wang G.-L."/>
        </authorList>
    </citation>
    <scope>NUCLEOTIDE SEQUENCE</scope>
    <source>
        <strain evidence="2">AG1-IA B2</strain>
    </source>
</reference>
<proteinExistence type="predicted"/>
<sequence length="532" mass="61570">MSRIRPDRLPGASYPSSNALIVAQRKVLRLQEPFNITFDGGKDSQPLTDWYNNHSNNPYIQTLQLRKERDGPFYHEFVVFRLRAGTYWRIDRRQLPDEEMPLDSIFRDGVTARDTMEQVTSFDASLYSRSDCLIELEFKVPVHVGLILRVCRSIQNHAKLYTLQRYNCYFFAQTLTLCTACGVSDWAGMGKENEGRSPWRSPNSPFTDFYKKSDLENNARLQTCTVNWSLDDSFNFAYDWGQLSRLSNILIHSDSNRRQRGMSGEVGRLKHEIEEYWSSAFRQVLNRAYLESHKRVIASGIWRLLSPNVTNEEYEQVMQNRIDEVKIKWEQYSKDKVENLIAAVKSLLDPTEVCDAWYSDPDEWKSTWACKDGGPVRAAFVEWERQIRIYIESETSQLKRALEVQTIQAGAKVQEMALRARINSFTQSMNIKIRVAHEGEPIIPGNAVPSDQRSVMSGKTKLSTSTTKTRLTMRAAKFKSKMDRFFSKSHKMEEANIMQMKSQIEELIGLHAARVDQYRVLLNCGARRCKPT</sequence>
<feature type="region of interest" description="Disordered" evidence="1">
    <location>
        <begin position="444"/>
        <end position="467"/>
    </location>
</feature>
<dbReference type="Proteomes" id="UP000614334">
    <property type="component" value="Unassembled WGS sequence"/>
</dbReference>
<name>A0A8H7IH18_9AGAM</name>
<evidence type="ECO:0000313" key="3">
    <source>
        <dbReference type="Proteomes" id="UP000614334"/>
    </source>
</evidence>
<evidence type="ECO:0000313" key="2">
    <source>
        <dbReference type="EMBL" id="KAF8757676.1"/>
    </source>
</evidence>
<comment type="caution">
    <text evidence="2">The sequence shown here is derived from an EMBL/GenBank/DDBJ whole genome shotgun (WGS) entry which is preliminary data.</text>
</comment>